<proteinExistence type="predicted"/>
<dbReference type="Pfam" id="PF07702">
    <property type="entry name" value="UTRA"/>
    <property type="match status" value="1"/>
</dbReference>
<accession>A0A2A9E7F2</accession>
<sequence length="256" mass="28297">MDSTGEHTSSALLGIDERPLYERLAADIRAELEREATPAGARLPSERRLVERFNVSRVTVRSALNELKAQGVLVSLPARGWAVAPGTLEGAGRLGRAHVQGFTDLARTRGLTMRSRVLEQSVRPATVQEAEQLRTAPGVPLFELRRLRYLNGLAIALEHNRLPLSVAPDLSEANFSEASLYELLRAATPSQVPRYADYSVEARNATDTERELLEIEGPVPILSATQLTFNQENQPIELTVQAYRGDRYTFHASITD</sequence>
<dbReference type="InterPro" id="IPR011663">
    <property type="entry name" value="UTRA"/>
</dbReference>
<name>A0A2A9E7F2_9MICO</name>
<dbReference type="InterPro" id="IPR028978">
    <property type="entry name" value="Chorismate_lyase_/UTRA_dom_sf"/>
</dbReference>
<protein>
    <submittedName>
        <fullName evidence="5">GntR family transcriptional regulator</fullName>
    </submittedName>
</protein>
<organism evidence="5 6">
    <name type="scientific">Sanguibacter antarcticus</name>
    <dbReference type="NCBI Taxonomy" id="372484"/>
    <lineage>
        <taxon>Bacteria</taxon>
        <taxon>Bacillati</taxon>
        <taxon>Actinomycetota</taxon>
        <taxon>Actinomycetes</taxon>
        <taxon>Micrococcales</taxon>
        <taxon>Sanguibacteraceae</taxon>
        <taxon>Sanguibacter</taxon>
    </lineage>
</organism>
<keyword evidence="2" id="KW-0238">DNA-binding</keyword>
<gene>
    <name evidence="5" type="ORF">ATL42_2819</name>
</gene>
<evidence type="ECO:0000313" key="5">
    <source>
        <dbReference type="EMBL" id="PFG34888.1"/>
    </source>
</evidence>
<dbReference type="Proteomes" id="UP000225548">
    <property type="component" value="Unassembled WGS sequence"/>
</dbReference>
<evidence type="ECO:0000256" key="2">
    <source>
        <dbReference type="ARBA" id="ARBA00023125"/>
    </source>
</evidence>
<dbReference type="PROSITE" id="PS50949">
    <property type="entry name" value="HTH_GNTR"/>
    <property type="match status" value="1"/>
</dbReference>
<dbReference type="OrthoDB" id="199743at2"/>
<dbReference type="SUPFAM" id="SSF64288">
    <property type="entry name" value="Chorismate lyase-like"/>
    <property type="match status" value="1"/>
</dbReference>
<dbReference type="InterPro" id="IPR050679">
    <property type="entry name" value="Bact_HTH_transcr_reg"/>
</dbReference>
<evidence type="ECO:0000313" key="6">
    <source>
        <dbReference type="Proteomes" id="UP000225548"/>
    </source>
</evidence>
<dbReference type="PANTHER" id="PTHR44846">
    <property type="entry name" value="MANNOSYL-D-GLYCERATE TRANSPORT/METABOLISM SYSTEM REPRESSOR MNGR-RELATED"/>
    <property type="match status" value="1"/>
</dbReference>
<dbReference type="Gene3D" id="1.10.10.10">
    <property type="entry name" value="Winged helix-like DNA-binding domain superfamily/Winged helix DNA-binding domain"/>
    <property type="match status" value="1"/>
</dbReference>
<dbReference type="InterPro" id="IPR036390">
    <property type="entry name" value="WH_DNA-bd_sf"/>
</dbReference>
<comment type="caution">
    <text evidence="5">The sequence shown here is derived from an EMBL/GenBank/DDBJ whole genome shotgun (WGS) entry which is preliminary data.</text>
</comment>
<evidence type="ECO:0000259" key="4">
    <source>
        <dbReference type="PROSITE" id="PS50949"/>
    </source>
</evidence>
<dbReference type="Pfam" id="PF00392">
    <property type="entry name" value="GntR"/>
    <property type="match status" value="1"/>
</dbReference>
<dbReference type="SUPFAM" id="SSF46785">
    <property type="entry name" value="Winged helix' DNA-binding domain"/>
    <property type="match status" value="1"/>
</dbReference>
<dbReference type="RefSeq" id="WP_098455850.1">
    <property type="nucleotide sequence ID" value="NZ_PDJG01000001.1"/>
</dbReference>
<dbReference type="GO" id="GO:0003677">
    <property type="term" value="F:DNA binding"/>
    <property type="evidence" value="ECO:0007669"/>
    <property type="project" value="UniProtKB-KW"/>
</dbReference>
<dbReference type="EMBL" id="PDJG01000001">
    <property type="protein sequence ID" value="PFG34888.1"/>
    <property type="molecule type" value="Genomic_DNA"/>
</dbReference>
<keyword evidence="3" id="KW-0804">Transcription</keyword>
<dbReference type="CDD" id="cd07377">
    <property type="entry name" value="WHTH_GntR"/>
    <property type="match status" value="1"/>
</dbReference>
<dbReference type="SMART" id="SM00345">
    <property type="entry name" value="HTH_GNTR"/>
    <property type="match status" value="1"/>
</dbReference>
<dbReference type="PANTHER" id="PTHR44846:SF16">
    <property type="entry name" value="TRANSCRIPTIONAL REGULATOR PHNF-RELATED"/>
    <property type="match status" value="1"/>
</dbReference>
<dbReference type="GO" id="GO:0003700">
    <property type="term" value="F:DNA-binding transcription factor activity"/>
    <property type="evidence" value="ECO:0007669"/>
    <property type="project" value="InterPro"/>
</dbReference>
<dbReference type="InterPro" id="IPR000524">
    <property type="entry name" value="Tscrpt_reg_HTH_GntR"/>
</dbReference>
<dbReference type="Gene3D" id="3.40.1410.10">
    <property type="entry name" value="Chorismate lyase-like"/>
    <property type="match status" value="1"/>
</dbReference>
<dbReference type="SMART" id="SM00866">
    <property type="entry name" value="UTRA"/>
    <property type="match status" value="1"/>
</dbReference>
<evidence type="ECO:0000256" key="1">
    <source>
        <dbReference type="ARBA" id="ARBA00023015"/>
    </source>
</evidence>
<reference evidence="5 6" key="1">
    <citation type="submission" date="2017-10" db="EMBL/GenBank/DDBJ databases">
        <title>Sequencing the genomes of 1000 actinobacteria strains.</title>
        <authorList>
            <person name="Klenk H.-P."/>
        </authorList>
    </citation>
    <scope>NUCLEOTIDE SEQUENCE [LARGE SCALE GENOMIC DNA]</scope>
    <source>
        <strain evidence="5 6">DSM 18966</strain>
    </source>
</reference>
<evidence type="ECO:0000256" key="3">
    <source>
        <dbReference type="ARBA" id="ARBA00023163"/>
    </source>
</evidence>
<dbReference type="AlphaFoldDB" id="A0A2A9E7F2"/>
<keyword evidence="1" id="KW-0805">Transcription regulation</keyword>
<keyword evidence="6" id="KW-1185">Reference proteome</keyword>
<feature type="domain" description="HTH gntR-type" evidence="4">
    <location>
        <begin position="18"/>
        <end position="86"/>
    </location>
</feature>
<dbReference type="PRINTS" id="PR00035">
    <property type="entry name" value="HTHGNTR"/>
</dbReference>
<dbReference type="InterPro" id="IPR036388">
    <property type="entry name" value="WH-like_DNA-bd_sf"/>
</dbReference>